<dbReference type="Pfam" id="PF13246">
    <property type="entry name" value="Cation_ATPase"/>
    <property type="match status" value="1"/>
</dbReference>
<evidence type="ECO:0000256" key="8">
    <source>
        <dbReference type="ARBA" id="ARBA00022840"/>
    </source>
</evidence>
<dbReference type="Gene3D" id="2.70.150.10">
    <property type="entry name" value="Calcium-transporting ATPase, cytoplasmic transduction domain A"/>
    <property type="match status" value="1"/>
</dbReference>
<dbReference type="Pfam" id="PF00690">
    <property type="entry name" value="Cation_ATPase_N"/>
    <property type="match status" value="1"/>
</dbReference>
<keyword evidence="10" id="KW-1278">Translocase</keyword>
<comment type="caution">
    <text evidence="15">The sequence shown here is derived from an EMBL/GenBank/DDBJ whole genome shotgun (WGS) entry which is preliminary data.</text>
</comment>
<dbReference type="AlphaFoldDB" id="A0A4R7KU96"/>
<dbReference type="EMBL" id="SOAZ01000005">
    <property type="protein sequence ID" value="TDT61874.1"/>
    <property type="molecule type" value="Genomic_DNA"/>
</dbReference>
<dbReference type="SMART" id="SM00831">
    <property type="entry name" value="Cation_ATPase_N"/>
    <property type="match status" value="1"/>
</dbReference>
<evidence type="ECO:0000256" key="11">
    <source>
        <dbReference type="ARBA" id="ARBA00022989"/>
    </source>
</evidence>
<dbReference type="GO" id="GO:0005524">
    <property type="term" value="F:ATP binding"/>
    <property type="evidence" value="ECO:0007669"/>
    <property type="project" value="UniProtKB-KW"/>
</dbReference>
<keyword evidence="4" id="KW-0813">Transport</keyword>
<evidence type="ECO:0000256" key="12">
    <source>
        <dbReference type="ARBA" id="ARBA00023136"/>
    </source>
</evidence>
<dbReference type="InterPro" id="IPR006408">
    <property type="entry name" value="P-type_ATPase_IIB"/>
</dbReference>
<comment type="subcellular location">
    <subcellularLocation>
        <location evidence="1">Membrane</location>
        <topology evidence="1">Multi-pass membrane protein</topology>
    </subcellularLocation>
</comment>
<dbReference type="Gene3D" id="3.40.1110.10">
    <property type="entry name" value="Calcium-transporting ATPase, cytoplasmic domain N"/>
    <property type="match status" value="1"/>
</dbReference>
<comment type="similarity">
    <text evidence="2">Belongs to the cation transport ATPase (P-type) (TC 3.A.3) family. Type IIA subfamily.</text>
</comment>
<dbReference type="PANTHER" id="PTHR42861">
    <property type="entry name" value="CALCIUM-TRANSPORTING ATPASE"/>
    <property type="match status" value="1"/>
</dbReference>
<keyword evidence="12 13" id="KW-0472">Membrane</keyword>
<feature type="transmembrane region" description="Helical" evidence="13">
    <location>
        <begin position="46"/>
        <end position="69"/>
    </location>
</feature>
<keyword evidence="4" id="KW-0406">Ion transport</keyword>
<feature type="domain" description="Cation-transporting P-type ATPase N-terminal" evidence="14">
    <location>
        <begin position="8"/>
        <end position="71"/>
    </location>
</feature>
<evidence type="ECO:0000256" key="2">
    <source>
        <dbReference type="ARBA" id="ARBA00005675"/>
    </source>
</evidence>
<evidence type="ECO:0000256" key="7">
    <source>
        <dbReference type="ARBA" id="ARBA00022837"/>
    </source>
</evidence>
<keyword evidence="8" id="KW-0067">ATP-binding</keyword>
<evidence type="ECO:0000256" key="6">
    <source>
        <dbReference type="ARBA" id="ARBA00022741"/>
    </source>
</evidence>
<dbReference type="InterPro" id="IPR023298">
    <property type="entry name" value="ATPase_P-typ_TM_dom_sf"/>
</dbReference>
<keyword evidence="4" id="KW-0109">Calcium transport</keyword>
<dbReference type="SFLD" id="SFLDF00027">
    <property type="entry name" value="p-type_atpase"/>
    <property type="match status" value="1"/>
</dbReference>
<dbReference type="SUPFAM" id="SSF81665">
    <property type="entry name" value="Calcium ATPase, transmembrane domain M"/>
    <property type="match status" value="1"/>
</dbReference>
<evidence type="ECO:0000259" key="14">
    <source>
        <dbReference type="SMART" id="SM00831"/>
    </source>
</evidence>
<sequence length="884" mass="97840">MRVVNINTGERIDSDYGLTQREAKKRLEKHGYNELIRREKMSPFKIFLSQFGDFMTWVLMAATAISGFMGEKADAVTILIIIVLNAVLGFIQEYKTERSLEALKELAAPTAKVIRDGKLITIKARELVIGDIIELEAGDRIPADCVLIKGDDVNADESILTGESIPVEKKIFKGIEFPSGENMLYMGCSIVRGRGRARVIAVGMNTEMGKIAGMLQNIETGRTPLQNKLDKLGEILVYGCIIICGIVTVTGIIRGEDAYKMFLIGVSLAVAAIPEGLPAIVTVSLALGVQRMMKRNALVRKLPAVETLGCTNVICSDKTGTLTQNKMTVKKIYIVDRNCDVTGDGYSTKGDIICNGSRVNVRNIKELRMLIEASVICNNSSIPEEDRKVVFIGNSNSQYSGDPTEISLLIMGAKSGIYRGELLRKYRVIKENPFDSERKMMSVLCGYDRRRYLFVKGAPERVLNKCKSYLENGEETSLSSSIRQKITYANNRMAESALRVLAVAYKEMDSSNVNTGEDDLVFLGLVGMIDPPREEVRDSVIECRLAGIIPVMITGDHKLTARAIASELKILDKDGMVITGEELDRMNDSMLEKIIDRARVFARVNPSHKYRIVRALKKNGMVVAMTGDGVNDAPAIKEADIGIAMGISGTDVTKEVSSMILLDDNFATIVSAVREGRVIYDNIRKFLRYLLSCNIGEVLTMFISSFLSLPIPLLPIQILLVNLATDGLPAMALSLEPGEKDVMSRRPRRKDESIFSDGLRAKIILRGSLIGLCTIAAFSMTLVYFEGNLRLSRTVALATLVMSQLFHVFECRSERHSVFKIGFFTNIYLVAAVLSSMILLITIIYIPWLQSIFYTQGLNLLQWGIVLAFSGTISLISSLIWYSK</sequence>
<dbReference type="RefSeq" id="WP_243116398.1">
    <property type="nucleotide sequence ID" value="NZ_SOAZ01000005.1"/>
</dbReference>
<keyword evidence="16" id="KW-1185">Reference proteome</keyword>
<dbReference type="InterPro" id="IPR036412">
    <property type="entry name" value="HAD-like_sf"/>
</dbReference>
<name>A0A4R7KU96_9CLOT</name>
<evidence type="ECO:0000256" key="3">
    <source>
        <dbReference type="ARBA" id="ARBA00012790"/>
    </source>
</evidence>
<dbReference type="PRINTS" id="PR00119">
    <property type="entry name" value="CATATPASE"/>
</dbReference>
<dbReference type="SFLD" id="SFLDS00003">
    <property type="entry name" value="Haloacid_Dehalogenase"/>
    <property type="match status" value="1"/>
</dbReference>
<dbReference type="InterPro" id="IPR023214">
    <property type="entry name" value="HAD_sf"/>
</dbReference>
<dbReference type="NCBIfam" id="TIGR01494">
    <property type="entry name" value="ATPase_P-type"/>
    <property type="match status" value="2"/>
</dbReference>
<feature type="transmembrane region" description="Helical" evidence="13">
    <location>
        <begin position="763"/>
        <end position="785"/>
    </location>
</feature>
<dbReference type="SUPFAM" id="SSF56784">
    <property type="entry name" value="HAD-like"/>
    <property type="match status" value="1"/>
</dbReference>
<dbReference type="Pfam" id="PF00122">
    <property type="entry name" value="E1-E2_ATPase"/>
    <property type="match status" value="1"/>
</dbReference>
<evidence type="ECO:0000256" key="4">
    <source>
        <dbReference type="ARBA" id="ARBA00022568"/>
    </source>
</evidence>
<evidence type="ECO:0000313" key="15">
    <source>
        <dbReference type="EMBL" id="TDT61874.1"/>
    </source>
</evidence>
<dbReference type="GO" id="GO:0016020">
    <property type="term" value="C:membrane"/>
    <property type="evidence" value="ECO:0007669"/>
    <property type="project" value="UniProtKB-SubCell"/>
</dbReference>
<dbReference type="PRINTS" id="PR00120">
    <property type="entry name" value="HATPASE"/>
</dbReference>
<organism evidence="15 16">
    <name type="scientific">Fonticella tunisiensis</name>
    <dbReference type="NCBI Taxonomy" id="1096341"/>
    <lineage>
        <taxon>Bacteria</taxon>
        <taxon>Bacillati</taxon>
        <taxon>Bacillota</taxon>
        <taxon>Clostridia</taxon>
        <taxon>Eubacteriales</taxon>
        <taxon>Clostridiaceae</taxon>
        <taxon>Fonticella</taxon>
    </lineage>
</organism>
<reference evidence="15 16" key="1">
    <citation type="submission" date="2019-03" db="EMBL/GenBank/DDBJ databases">
        <title>Genomic Encyclopedia of Type Strains, Phase IV (KMG-IV): sequencing the most valuable type-strain genomes for metagenomic binning, comparative biology and taxonomic classification.</title>
        <authorList>
            <person name="Goeker M."/>
        </authorList>
    </citation>
    <scope>NUCLEOTIDE SEQUENCE [LARGE SCALE GENOMIC DNA]</scope>
    <source>
        <strain evidence="15 16">DSM 24455</strain>
    </source>
</reference>
<dbReference type="CDD" id="cd02089">
    <property type="entry name" value="P-type_ATPase_Ca_prok"/>
    <property type="match status" value="1"/>
</dbReference>
<keyword evidence="11 13" id="KW-1133">Transmembrane helix</keyword>
<dbReference type="InterPro" id="IPR005782">
    <property type="entry name" value="P-type_ATPase_IIA"/>
</dbReference>
<dbReference type="Gene3D" id="1.20.1110.10">
    <property type="entry name" value="Calcium-transporting ATPase, transmembrane domain"/>
    <property type="match status" value="1"/>
</dbReference>
<dbReference type="InterPro" id="IPR004014">
    <property type="entry name" value="ATPase_P-typ_cation-transptr_N"/>
</dbReference>
<protein>
    <recommendedName>
        <fullName evidence="3">P-type Ca(2+) transporter</fullName>
        <ecNumber evidence="3">7.2.2.10</ecNumber>
    </recommendedName>
</protein>
<dbReference type="InterPro" id="IPR018303">
    <property type="entry name" value="ATPase_P-typ_P_site"/>
</dbReference>
<keyword evidence="6" id="KW-0547">Nucleotide-binding</keyword>
<dbReference type="GO" id="GO:0016887">
    <property type="term" value="F:ATP hydrolysis activity"/>
    <property type="evidence" value="ECO:0007669"/>
    <property type="project" value="InterPro"/>
</dbReference>
<keyword evidence="9" id="KW-0460">Magnesium</keyword>
<dbReference type="InterPro" id="IPR008250">
    <property type="entry name" value="ATPase_P-typ_transduc_dom_A_sf"/>
</dbReference>
<proteinExistence type="inferred from homology"/>
<feature type="transmembrane region" description="Helical" evidence="13">
    <location>
        <begin position="235"/>
        <end position="255"/>
    </location>
</feature>
<feature type="transmembrane region" description="Helical" evidence="13">
    <location>
        <begin position="75"/>
        <end position="91"/>
    </location>
</feature>
<dbReference type="SFLD" id="SFLDG00002">
    <property type="entry name" value="C1.7:_P-type_atpase_like"/>
    <property type="match status" value="1"/>
</dbReference>
<gene>
    <name evidence="15" type="ORF">EDD71_10552</name>
</gene>
<dbReference type="PROSITE" id="PS00154">
    <property type="entry name" value="ATPASE_E1_E2"/>
    <property type="match status" value="1"/>
</dbReference>
<dbReference type="SUPFAM" id="SSF81653">
    <property type="entry name" value="Calcium ATPase, transduction domain A"/>
    <property type="match status" value="1"/>
</dbReference>
<evidence type="ECO:0000256" key="10">
    <source>
        <dbReference type="ARBA" id="ARBA00022967"/>
    </source>
</evidence>
<evidence type="ECO:0000256" key="5">
    <source>
        <dbReference type="ARBA" id="ARBA00022692"/>
    </source>
</evidence>
<dbReference type="EC" id="7.2.2.10" evidence="3"/>
<dbReference type="FunFam" id="3.40.50.1000:FF:000001">
    <property type="entry name" value="Phospholipid-transporting ATPase IC"/>
    <property type="match status" value="1"/>
</dbReference>
<dbReference type="InterPro" id="IPR006068">
    <property type="entry name" value="ATPase_P-typ_cation-transptr_C"/>
</dbReference>
<dbReference type="InterPro" id="IPR023299">
    <property type="entry name" value="ATPase_P-typ_cyto_dom_N"/>
</dbReference>
<dbReference type="Proteomes" id="UP000295325">
    <property type="component" value="Unassembled WGS sequence"/>
</dbReference>
<dbReference type="InterPro" id="IPR044492">
    <property type="entry name" value="P_typ_ATPase_HD_dom"/>
</dbReference>
<keyword evidence="5 13" id="KW-0812">Transmembrane</keyword>
<dbReference type="NCBIfam" id="TIGR01517">
    <property type="entry name" value="ATPase-IIB_Ca"/>
    <property type="match status" value="1"/>
</dbReference>
<dbReference type="NCBIfam" id="TIGR01116">
    <property type="entry name" value="ATPase-IIA1_Ca"/>
    <property type="match status" value="1"/>
</dbReference>
<feature type="transmembrane region" description="Helical" evidence="13">
    <location>
        <begin position="261"/>
        <end position="287"/>
    </location>
</feature>
<evidence type="ECO:0000313" key="16">
    <source>
        <dbReference type="Proteomes" id="UP000295325"/>
    </source>
</evidence>
<keyword evidence="7" id="KW-0106">Calcium</keyword>
<evidence type="ECO:0000256" key="1">
    <source>
        <dbReference type="ARBA" id="ARBA00004141"/>
    </source>
</evidence>
<dbReference type="SUPFAM" id="SSF81660">
    <property type="entry name" value="Metal cation-transporting ATPase, ATP-binding domain N"/>
    <property type="match status" value="1"/>
</dbReference>
<dbReference type="GO" id="GO:0005388">
    <property type="term" value="F:P-type calcium transporter activity"/>
    <property type="evidence" value="ECO:0007669"/>
    <property type="project" value="UniProtKB-EC"/>
</dbReference>
<accession>A0A4R7KU96</accession>
<evidence type="ECO:0000256" key="13">
    <source>
        <dbReference type="SAM" id="Phobius"/>
    </source>
</evidence>
<dbReference type="InterPro" id="IPR059000">
    <property type="entry name" value="ATPase_P-type_domA"/>
</dbReference>
<evidence type="ECO:0000256" key="9">
    <source>
        <dbReference type="ARBA" id="ARBA00022842"/>
    </source>
</evidence>
<feature type="transmembrane region" description="Helical" evidence="13">
    <location>
        <begin position="821"/>
        <end position="848"/>
    </location>
</feature>
<dbReference type="FunFam" id="3.40.50.1000:FF:000028">
    <property type="entry name" value="Calcium-transporting P-type ATPase, putative"/>
    <property type="match status" value="1"/>
</dbReference>
<dbReference type="InterPro" id="IPR001757">
    <property type="entry name" value="P_typ_ATPase"/>
</dbReference>
<dbReference type="Pfam" id="PF00689">
    <property type="entry name" value="Cation_ATPase_C"/>
    <property type="match status" value="1"/>
</dbReference>
<feature type="transmembrane region" description="Helical" evidence="13">
    <location>
        <begin position="860"/>
        <end position="882"/>
    </location>
</feature>
<dbReference type="Gene3D" id="3.40.50.1000">
    <property type="entry name" value="HAD superfamily/HAD-like"/>
    <property type="match status" value="1"/>
</dbReference>